<keyword evidence="2" id="KW-1185">Reference proteome</keyword>
<proteinExistence type="predicted"/>
<sequence length="42" mass="4896">MMLLAIATLQRQFIFSVQPLLLELGCEQTYPLNQSFYLGLQY</sequence>
<dbReference type="AlphaFoldDB" id="A0A8S1VTN3"/>
<evidence type="ECO:0000313" key="2">
    <source>
        <dbReference type="Proteomes" id="UP000683925"/>
    </source>
</evidence>
<gene>
    <name evidence="1" type="ORF">POCTA_138.1.T0700004</name>
</gene>
<name>A0A8S1VTN3_PAROT</name>
<accession>A0A8S1VTN3</accession>
<organism evidence="1 2">
    <name type="scientific">Paramecium octaurelia</name>
    <dbReference type="NCBI Taxonomy" id="43137"/>
    <lineage>
        <taxon>Eukaryota</taxon>
        <taxon>Sar</taxon>
        <taxon>Alveolata</taxon>
        <taxon>Ciliophora</taxon>
        <taxon>Intramacronucleata</taxon>
        <taxon>Oligohymenophorea</taxon>
        <taxon>Peniculida</taxon>
        <taxon>Parameciidae</taxon>
        <taxon>Paramecium</taxon>
    </lineage>
</organism>
<reference evidence="1" key="1">
    <citation type="submission" date="2021-01" db="EMBL/GenBank/DDBJ databases">
        <authorList>
            <consortium name="Genoscope - CEA"/>
            <person name="William W."/>
        </authorList>
    </citation>
    <scope>NUCLEOTIDE SEQUENCE</scope>
</reference>
<protein>
    <submittedName>
        <fullName evidence="1">Uncharacterized protein</fullName>
    </submittedName>
</protein>
<dbReference type="Proteomes" id="UP000683925">
    <property type="component" value="Unassembled WGS sequence"/>
</dbReference>
<dbReference type="OrthoDB" id="422206at2759"/>
<evidence type="ECO:0000313" key="1">
    <source>
        <dbReference type="EMBL" id="CAD8177856.1"/>
    </source>
</evidence>
<comment type="caution">
    <text evidence="1">The sequence shown here is derived from an EMBL/GenBank/DDBJ whole genome shotgun (WGS) entry which is preliminary data.</text>
</comment>
<dbReference type="EMBL" id="CAJJDP010000069">
    <property type="protein sequence ID" value="CAD8177856.1"/>
    <property type="molecule type" value="Genomic_DNA"/>
</dbReference>